<keyword evidence="3 9" id="KW-0812">Transmembrane</keyword>
<evidence type="ECO:0000256" key="8">
    <source>
        <dbReference type="ARBA" id="ARBA00023136"/>
    </source>
</evidence>
<keyword evidence="5" id="KW-0809">Transit peptide</keyword>
<keyword evidence="6 9" id="KW-1133">Transmembrane helix</keyword>
<dbReference type="PANTHER" id="PTHR13890">
    <property type="entry name" value="RNA SPLICING PROTEIN MRS2, MITOCHONDRIAL"/>
    <property type="match status" value="1"/>
</dbReference>
<evidence type="ECO:0000256" key="4">
    <source>
        <dbReference type="ARBA" id="ARBA00022842"/>
    </source>
</evidence>
<reference evidence="10 11" key="1">
    <citation type="journal article" date="2010" name="BMC Genomics">
        <title>Genome analysis and comparative genomics of a Giardia intestinalis assemblage E isolate.</title>
        <authorList>
            <person name="Jerlstrom-Hultqvist J."/>
            <person name="Franzen O."/>
            <person name="Ankarklev J."/>
            <person name="Xu F."/>
            <person name="Nohynkova E."/>
            <person name="Andersson J.O."/>
            <person name="Svard S.G."/>
            <person name="Andersson B."/>
        </authorList>
    </citation>
    <scope>NUCLEOTIDE SEQUENCE [LARGE SCALE GENOMIC DNA]</scope>
    <source>
        <strain evidence="10 11">P15</strain>
    </source>
</reference>
<name>E1F592_GIAIA</name>
<evidence type="ECO:0000256" key="6">
    <source>
        <dbReference type="ARBA" id="ARBA00022989"/>
    </source>
</evidence>
<dbReference type="OrthoDB" id="10251508at2759"/>
<keyword evidence="2" id="KW-0813">Transport</keyword>
<dbReference type="EMBL" id="ACVC01000185">
    <property type="protein sequence ID" value="EFO62363.1"/>
    <property type="molecule type" value="Genomic_DNA"/>
</dbReference>
<evidence type="ECO:0000313" key="10">
    <source>
        <dbReference type="EMBL" id="EFO62363.1"/>
    </source>
</evidence>
<accession>E1F592</accession>
<dbReference type="Gene3D" id="1.20.58.340">
    <property type="entry name" value="Magnesium transport protein CorA, transmembrane region"/>
    <property type="match status" value="1"/>
</dbReference>
<evidence type="ECO:0000256" key="9">
    <source>
        <dbReference type="SAM" id="Phobius"/>
    </source>
</evidence>
<sequence length="389" mass="44226">MTFSVYSFRCIQDVHTGVFSPLELVPNEPVTESQRTYPMGISGADLKLFQHDVTTIEPRDKYVIISINYTSYIVKRDCLTVVVLTAGMSEKDAAYMGKKFESEALKRAYEEEVKSMYDTEFRKYSELLYIGTILRYEITRLKNSLEKAQELITQLSKAVPDDLKKSVENINSLGGQASSVINAFKYLFDDDLEVLALCFENQVSRRKKLERDNALTNQPFHFPKYGIQTDSETSDSSESISDEDYPVPLDAILTFLEKYYFEVQNIGSTAIILKQKITDAIFFRQLQLDTKRNFFLGLDAVLGIISCGCLIITGVGNFFGANVLNPWNFSPPGPLSTQSDLFPDILSVSLWIACPAIIFIITNLLILFYIMQKNKKEIRMQDLISQFKS</sequence>
<keyword evidence="7" id="KW-0406">Ion transport</keyword>
<dbReference type="GO" id="GO:0016020">
    <property type="term" value="C:membrane"/>
    <property type="evidence" value="ECO:0007669"/>
    <property type="project" value="UniProtKB-SubCell"/>
</dbReference>
<organism evidence="10 11">
    <name type="scientific">Giardia intestinalis (strain P15)</name>
    <name type="common">Giardia lamblia</name>
    <dbReference type="NCBI Taxonomy" id="658858"/>
    <lineage>
        <taxon>Eukaryota</taxon>
        <taxon>Metamonada</taxon>
        <taxon>Diplomonadida</taxon>
        <taxon>Hexamitidae</taxon>
        <taxon>Giardiinae</taxon>
        <taxon>Giardia</taxon>
    </lineage>
</organism>
<evidence type="ECO:0000256" key="3">
    <source>
        <dbReference type="ARBA" id="ARBA00022692"/>
    </source>
</evidence>
<feature type="transmembrane region" description="Helical" evidence="9">
    <location>
        <begin position="348"/>
        <end position="370"/>
    </location>
</feature>
<keyword evidence="4" id="KW-0460">Magnesium</keyword>
<dbReference type="AlphaFoldDB" id="E1F592"/>
<protein>
    <submittedName>
        <fullName evidence="10">Uncharacterized protein</fullName>
    </submittedName>
</protein>
<dbReference type="PANTHER" id="PTHR13890:SF0">
    <property type="entry name" value="MAGNESIUM TRANSPORTER MRS2 HOMOLOG, MITOCHONDRIAL"/>
    <property type="match status" value="1"/>
</dbReference>
<dbReference type="GO" id="GO:0015095">
    <property type="term" value="F:magnesium ion transmembrane transporter activity"/>
    <property type="evidence" value="ECO:0007669"/>
    <property type="project" value="TreeGrafter"/>
</dbReference>
<evidence type="ECO:0000313" key="11">
    <source>
        <dbReference type="Proteomes" id="UP000008974"/>
    </source>
</evidence>
<dbReference type="Proteomes" id="UP000008974">
    <property type="component" value="Unassembled WGS sequence"/>
</dbReference>
<comment type="subcellular location">
    <subcellularLocation>
        <location evidence="1">Membrane</location>
        <topology evidence="1">Multi-pass membrane protein</topology>
    </subcellularLocation>
</comment>
<evidence type="ECO:0000256" key="1">
    <source>
        <dbReference type="ARBA" id="ARBA00004141"/>
    </source>
</evidence>
<feature type="transmembrane region" description="Helical" evidence="9">
    <location>
        <begin position="294"/>
        <end position="319"/>
    </location>
</feature>
<evidence type="ECO:0000256" key="2">
    <source>
        <dbReference type="ARBA" id="ARBA00022448"/>
    </source>
</evidence>
<evidence type="ECO:0000256" key="5">
    <source>
        <dbReference type="ARBA" id="ARBA00022946"/>
    </source>
</evidence>
<dbReference type="InterPro" id="IPR039204">
    <property type="entry name" value="MRS2-like"/>
</dbReference>
<proteinExistence type="predicted"/>
<keyword evidence="8 9" id="KW-0472">Membrane</keyword>
<gene>
    <name evidence="10" type="ORF">GLP15_626</name>
</gene>
<dbReference type="OMA" id="SINYTSY"/>
<dbReference type="VEuPathDB" id="GiardiaDB:GLP15_626"/>
<comment type="caution">
    <text evidence="10">The sequence shown here is derived from an EMBL/GenBank/DDBJ whole genome shotgun (WGS) entry which is preliminary data.</text>
</comment>
<evidence type="ECO:0000256" key="7">
    <source>
        <dbReference type="ARBA" id="ARBA00023065"/>
    </source>
</evidence>